<keyword evidence="2" id="KW-1185">Reference proteome</keyword>
<proteinExistence type="predicted"/>
<dbReference type="SUPFAM" id="SSF142906">
    <property type="entry name" value="YjbR-like"/>
    <property type="match status" value="1"/>
</dbReference>
<dbReference type="PANTHER" id="PTHR35145:SF1">
    <property type="entry name" value="CYTOPLASMIC PROTEIN"/>
    <property type="match status" value="1"/>
</dbReference>
<protein>
    <submittedName>
        <fullName evidence="1">MmcQ-like protein</fullName>
    </submittedName>
</protein>
<name>A0A223NRA2_9SPHI</name>
<evidence type="ECO:0000313" key="2">
    <source>
        <dbReference type="Proteomes" id="UP000215002"/>
    </source>
</evidence>
<dbReference type="InterPro" id="IPR058532">
    <property type="entry name" value="YjbR/MT2646/Rv2570-like"/>
</dbReference>
<dbReference type="Pfam" id="PF04237">
    <property type="entry name" value="YjbR"/>
    <property type="match status" value="1"/>
</dbReference>
<dbReference type="InterPro" id="IPR007351">
    <property type="entry name" value="YjbR"/>
</dbReference>
<dbReference type="PANTHER" id="PTHR35145">
    <property type="entry name" value="CYTOPLASMIC PROTEIN-RELATED"/>
    <property type="match status" value="1"/>
</dbReference>
<accession>A0A223NRA2</accession>
<dbReference type="AlphaFoldDB" id="A0A223NRA2"/>
<gene>
    <name evidence="1" type="ORF">MuYL_0529</name>
</gene>
<dbReference type="EMBL" id="CP022743">
    <property type="protein sequence ID" value="ASU32432.1"/>
    <property type="molecule type" value="Genomic_DNA"/>
</dbReference>
<organism evidence="1 2">
    <name type="scientific">Mucilaginibacter xinganensis</name>
    <dbReference type="NCBI Taxonomy" id="1234841"/>
    <lineage>
        <taxon>Bacteria</taxon>
        <taxon>Pseudomonadati</taxon>
        <taxon>Bacteroidota</taxon>
        <taxon>Sphingobacteriia</taxon>
        <taxon>Sphingobacteriales</taxon>
        <taxon>Sphingobacteriaceae</taxon>
        <taxon>Mucilaginibacter</taxon>
    </lineage>
</organism>
<reference evidence="1 2" key="1">
    <citation type="submission" date="2017-08" db="EMBL/GenBank/DDBJ databases">
        <title>Complete genome sequence of Mucilaginibacter sp. strain BJC16-A31.</title>
        <authorList>
            <consortium name="Henan University of Science and Technology"/>
            <person name="You X."/>
        </authorList>
    </citation>
    <scope>NUCLEOTIDE SEQUENCE [LARGE SCALE GENOMIC DNA]</scope>
    <source>
        <strain evidence="1 2">BJC16-A31</strain>
    </source>
</reference>
<sequence>MNIEELRDYCLQKPATTEGLPFGKDTLVFKVGGKMFLLTSIATGTNFNVKCDPELAVELREQHPEVQPGYHMNKKMWNTVYMDGSLTTKQLHQMIDHSYELVFKGLPKKQQQEIITGNQ</sequence>
<dbReference type="RefSeq" id="WP_094569024.1">
    <property type="nucleotide sequence ID" value="NZ_CP022743.1"/>
</dbReference>
<dbReference type="InterPro" id="IPR038056">
    <property type="entry name" value="YjbR-like_sf"/>
</dbReference>
<dbReference type="OrthoDB" id="9789813at2"/>
<evidence type="ECO:0000313" key="1">
    <source>
        <dbReference type="EMBL" id="ASU32432.1"/>
    </source>
</evidence>
<dbReference type="KEGG" id="muc:MuYL_0529"/>
<dbReference type="Gene3D" id="3.90.1150.30">
    <property type="match status" value="1"/>
</dbReference>
<dbReference type="Proteomes" id="UP000215002">
    <property type="component" value="Chromosome"/>
</dbReference>